<evidence type="ECO:0000256" key="1">
    <source>
        <dbReference type="ARBA" id="ARBA00023125"/>
    </source>
</evidence>
<dbReference type="GO" id="GO:0003677">
    <property type="term" value="F:DNA binding"/>
    <property type="evidence" value="ECO:0007669"/>
    <property type="project" value="UniProtKB-KW"/>
</dbReference>
<evidence type="ECO:0000313" key="4">
    <source>
        <dbReference type="Proteomes" id="UP000441925"/>
    </source>
</evidence>
<dbReference type="CDD" id="cd00093">
    <property type="entry name" value="HTH_XRE"/>
    <property type="match status" value="1"/>
</dbReference>
<dbReference type="Gene3D" id="1.10.260.40">
    <property type="entry name" value="lambda repressor-like DNA-binding domains"/>
    <property type="match status" value="1"/>
</dbReference>
<evidence type="ECO:0000259" key="2">
    <source>
        <dbReference type="PROSITE" id="PS50943"/>
    </source>
</evidence>
<dbReference type="Proteomes" id="UP000441925">
    <property type="component" value="Unassembled WGS sequence"/>
</dbReference>
<dbReference type="Pfam" id="PF00717">
    <property type="entry name" value="Peptidase_S24"/>
    <property type="match status" value="1"/>
</dbReference>
<dbReference type="AlphaFoldDB" id="A0A6N7VUP3"/>
<dbReference type="InterPro" id="IPR010982">
    <property type="entry name" value="Lambda_DNA-bd_dom_sf"/>
</dbReference>
<dbReference type="SMART" id="SM00530">
    <property type="entry name" value="HTH_XRE"/>
    <property type="match status" value="1"/>
</dbReference>
<dbReference type="Pfam" id="PF01381">
    <property type="entry name" value="HTH_3"/>
    <property type="match status" value="1"/>
</dbReference>
<comment type="caution">
    <text evidence="3">The sequence shown here is derived from an EMBL/GenBank/DDBJ whole genome shotgun (WGS) entry which is preliminary data.</text>
</comment>
<accession>A0A6N7VUP3</accession>
<organism evidence="3 4">
    <name type="scientific">Anaerococcus porci</name>
    <dbReference type="NCBI Taxonomy" id="2652269"/>
    <lineage>
        <taxon>Bacteria</taxon>
        <taxon>Bacillati</taxon>
        <taxon>Bacillota</taxon>
        <taxon>Tissierellia</taxon>
        <taxon>Tissierellales</taxon>
        <taxon>Peptoniphilaceae</taxon>
        <taxon>Anaerococcus</taxon>
    </lineage>
</organism>
<dbReference type="EMBL" id="VULQ01000002">
    <property type="protein sequence ID" value="MSS77419.1"/>
    <property type="molecule type" value="Genomic_DNA"/>
</dbReference>
<dbReference type="InterPro" id="IPR036286">
    <property type="entry name" value="LexA/Signal_pep-like_sf"/>
</dbReference>
<gene>
    <name evidence="3" type="ORF">FYJ26_03140</name>
</gene>
<keyword evidence="1" id="KW-0238">DNA-binding</keyword>
<reference evidence="3 4" key="1">
    <citation type="submission" date="2019-08" db="EMBL/GenBank/DDBJ databases">
        <title>In-depth cultivation of the pig gut microbiome towards novel bacterial diversity and tailored functional studies.</title>
        <authorList>
            <person name="Wylensek D."/>
            <person name="Hitch T.C.A."/>
            <person name="Clavel T."/>
        </authorList>
    </citation>
    <scope>NUCLEOTIDE SEQUENCE [LARGE SCALE GENOMIC DNA]</scope>
    <source>
        <strain evidence="3 4">WCA-380-WT-2B</strain>
    </source>
</reference>
<dbReference type="InterPro" id="IPR001387">
    <property type="entry name" value="Cro/C1-type_HTH"/>
</dbReference>
<keyword evidence="4" id="KW-1185">Reference proteome</keyword>
<dbReference type="RefSeq" id="WP_154539525.1">
    <property type="nucleotide sequence ID" value="NZ_VULQ01000002.1"/>
</dbReference>
<feature type="domain" description="HTH cro/C1-type" evidence="2">
    <location>
        <begin position="7"/>
        <end position="61"/>
    </location>
</feature>
<proteinExistence type="predicted"/>
<evidence type="ECO:0000313" key="3">
    <source>
        <dbReference type="EMBL" id="MSS77419.1"/>
    </source>
</evidence>
<dbReference type="PANTHER" id="PTHR46558:SF11">
    <property type="entry name" value="HTH-TYPE TRANSCRIPTIONAL REGULATOR XRE"/>
    <property type="match status" value="1"/>
</dbReference>
<sequence length="214" mass="24441">MDVSSKLKNLRKNSKMTQLELAKKLFVTKSAVSMYERGERIPSTDVLKKYSEIFDVSIDYLLGEQKDHLEPLARAVSMYTYPYIDDYISAGSPVNIDGMQNLPRIHIPDEILGKFAGSKHLSFIKVNGESMNKIIPNGSIIGVLNYNSIYDLKNGDIVVYKTKDNDFAVKYFYHIKNKLIFKPSSTLDCYYDKIFDINENIEIIGKVVLYSVIL</sequence>
<protein>
    <submittedName>
        <fullName evidence="3">Helix-turn-helix domain-containing protein</fullName>
    </submittedName>
</protein>
<dbReference type="Gene3D" id="2.10.109.10">
    <property type="entry name" value="Umud Fragment, subunit A"/>
    <property type="match status" value="1"/>
</dbReference>
<dbReference type="SUPFAM" id="SSF47413">
    <property type="entry name" value="lambda repressor-like DNA-binding domains"/>
    <property type="match status" value="1"/>
</dbReference>
<dbReference type="CDD" id="cd06462">
    <property type="entry name" value="Peptidase_S24_S26"/>
    <property type="match status" value="1"/>
</dbReference>
<dbReference type="PANTHER" id="PTHR46558">
    <property type="entry name" value="TRACRIPTIONAL REGULATORY PROTEIN-RELATED-RELATED"/>
    <property type="match status" value="1"/>
</dbReference>
<name>A0A6N7VUP3_9FIRM</name>
<dbReference type="PROSITE" id="PS50943">
    <property type="entry name" value="HTH_CROC1"/>
    <property type="match status" value="1"/>
</dbReference>
<dbReference type="InterPro" id="IPR015927">
    <property type="entry name" value="Peptidase_S24_S26A/B/C"/>
</dbReference>
<dbReference type="SUPFAM" id="SSF51306">
    <property type="entry name" value="LexA/Signal peptidase"/>
    <property type="match status" value="1"/>
</dbReference>